<reference evidence="1" key="1">
    <citation type="submission" date="2021-07" db="EMBL/GenBank/DDBJ databases">
        <title>Draft genome sequence of carbapenem-resistant Aeromonas spp. in Japan.</title>
        <authorList>
            <person name="Maehana S."/>
            <person name="Suzuki M."/>
            <person name="Kitasato H."/>
        </authorList>
    </citation>
    <scope>NUCLEOTIDE SEQUENCE</scope>
    <source>
        <strain evidence="1">KAM348</strain>
    </source>
</reference>
<accession>A0AAI9P9M3</accession>
<dbReference type="Proteomes" id="UP000887009">
    <property type="component" value="Unassembled WGS sequence"/>
</dbReference>
<protein>
    <submittedName>
        <fullName evidence="1">Uncharacterized protein</fullName>
    </submittedName>
</protein>
<sequence>MTASWISSNRAGRGKWARAVERHDNLLPRTMLGIMDVQTQVYDGKLDLFKPCRAG</sequence>
<name>A0AAI9P9M3_AERCA</name>
<dbReference type="AlphaFoldDB" id="A0AAI9P9M3"/>
<evidence type="ECO:0000313" key="1">
    <source>
        <dbReference type="EMBL" id="GJA54283.1"/>
    </source>
</evidence>
<evidence type="ECO:0000313" key="2">
    <source>
        <dbReference type="Proteomes" id="UP000887009"/>
    </source>
</evidence>
<dbReference type="EMBL" id="BPNL01000016">
    <property type="protein sequence ID" value="GJA54283.1"/>
    <property type="molecule type" value="Genomic_DNA"/>
</dbReference>
<comment type="caution">
    <text evidence="1">The sequence shown here is derived from an EMBL/GenBank/DDBJ whole genome shotgun (WGS) entry which is preliminary data.</text>
</comment>
<gene>
    <name evidence="1" type="ORF">KAM348_17060</name>
</gene>
<organism evidence="1 2">
    <name type="scientific">Aeromonas caviae</name>
    <name type="common">Aeromonas punctata</name>
    <dbReference type="NCBI Taxonomy" id="648"/>
    <lineage>
        <taxon>Bacteria</taxon>
        <taxon>Pseudomonadati</taxon>
        <taxon>Pseudomonadota</taxon>
        <taxon>Gammaproteobacteria</taxon>
        <taxon>Aeromonadales</taxon>
        <taxon>Aeromonadaceae</taxon>
        <taxon>Aeromonas</taxon>
    </lineage>
</organism>
<proteinExistence type="predicted"/>